<evidence type="ECO:0000313" key="2">
    <source>
        <dbReference type="EMBL" id="KAK9912944.1"/>
    </source>
</evidence>
<evidence type="ECO:0000256" key="1">
    <source>
        <dbReference type="PROSITE-ProRule" id="PRU00221"/>
    </source>
</evidence>
<gene>
    <name evidence="2" type="ORF">M0R45_036776</name>
</gene>
<name>A0AAW1VZU1_RUBAR</name>
<dbReference type="SMART" id="SM00320">
    <property type="entry name" value="WD40"/>
    <property type="match status" value="2"/>
</dbReference>
<accession>A0AAW1VZU1</accession>
<organism evidence="2 3">
    <name type="scientific">Rubus argutus</name>
    <name type="common">Southern blackberry</name>
    <dbReference type="NCBI Taxonomy" id="59490"/>
    <lineage>
        <taxon>Eukaryota</taxon>
        <taxon>Viridiplantae</taxon>
        <taxon>Streptophyta</taxon>
        <taxon>Embryophyta</taxon>
        <taxon>Tracheophyta</taxon>
        <taxon>Spermatophyta</taxon>
        <taxon>Magnoliopsida</taxon>
        <taxon>eudicotyledons</taxon>
        <taxon>Gunneridae</taxon>
        <taxon>Pentapetalae</taxon>
        <taxon>rosids</taxon>
        <taxon>fabids</taxon>
        <taxon>Rosales</taxon>
        <taxon>Rosaceae</taxon>
        <taxon>Rosoideae</taxon>
        <taxon>Rosoideae incertae sedis</taxon>
        <taxon>Rubus</taxon>
    </lineage>
</organism>
<dbReference type="InterPro" id="IPR036322">
    <property type="entry name" value="WD40_repeat_dom_sf"/>
</dbReference>
<dbReference type="AlphaFoldDB" id="A0AAW1VZU1"/>
<dbReference type="EMBL" id="JBEDUW010000007">
    <property type="protein sequence ID" value="KAK9912944.1"/>
    <property type="molecule type" value="Genomic_DNA"/>
</dbReference>
<dbReference type="InterPro" id="IPR045182">
    <property type="entry name" value="JINGUBANG-like"/>
</dbReference>
<proteinExistence type="predicted"/>
<comment type="caution">
    <text evidence="2">The sequence shown here is derived from an EMBL/GenBank/DDBJ whole genome shotgun (WGS) entry which is preliminary data.</text>
</comment>
<sequence>MGLWRWFRWVCDGMEGCTSGDQVASWKMVCETKRIQWRVLSMCMMGEMLCSGSADKSISIWKREAFGKLCRIGVISGHEGPVKCLQASPNSVGGGFMLYSGSLDKSLRVWWVSKPSTTQKSTEEKSILELEILQSCE</sequence>
<keyword evidence="3" id="KW-1185">Reference proteome</keyword>
<keyword evidence="1" id="KW-0853">WD repeat</keyword>
<dbReference type="PANTHER" id="PTHR22844">
    <property type="entry name" value="F-BOX AND WD40 DOMAIN PROTEIN"/>
    <property type="match status" value="1"/>
</dbReference>
<reference evidence="2 3" key="1">
    <citation type="journal article" date="2023" name="G3 (Bethesda)">
        <title>A chromosome-length genome assembly and annotation of blackberry (Rubus argutus, cv. 'Hillquist').</title>
        <authorList>
            <person name="Bruna T."/>
            <person name="Aryal R."/>
            <person name="Dudchenko O."/>
            <person name="Sargent D.J."/>
            <person name="Mead D."/>
            <person name="Buti M."/>
            <person name="Cavallini A."/>
            <person name="Hytonen T."/>
            <person name="Andres J."/>
            <person name="Pham M."/>
            <person name="Weisz D."/>
            <person name="Mascagni F."/>
            <person name="Usai G."/>
            <person name="Natali L."/>
            <person name="Bassil N."/>
            <person name="Fernandez G.E."/>
            <person name="Lomsadze A."/>
            <person name="Armour M."/>
            <person name="Olukolu B."/>
            <person name="Poorten T."/>
            <person name="Britton C."/>
            <person name="Davik J."/>
            <person name="Ashrafi H."/>
            <person name="Aiden E.L."/>
            <person name="Borodovsky M."/>
            <person name="Worthington M."/>
        </authorList>
    </citation>
    <scope>NUCLEOTIDE SEQUENCE [LARGE SCALE GENOMIC DNA]</scope>
    <source>
        <strain evidence="2">PI 553951</strain>
    </source>
</reference>
<dbReference type="PROSITE" id="PS50082">
    <property type="entry name" value="WD_REPEATS_2"/>
    <property type="match status" value="1"/>
</dbReference>
<dbReference type="Pfam" id="PF00400">
    <property type="entry name" value="WD40"/>
    <property type="match status" value="2"/>
</dbReference>
<dbReference type="Gene3D" id="2.130.10.10">
    <property type="entry name" value="YVTN repeat-like/Quinoprotein amine dehydrogenase"/>
    <property type="match status" value="1"/>
</dbReference>
<dbReference type="PANTHER" id="PTHR22844:SF340">
    <property type="entry name" value="OS01G0946100 PROTEIN"/>
    <property type="match status" value="1"/>
</dbReference>
<dbReference type="SUPFAM" id="SSF50978">
    <property type="entry name" value="WD40 repeat-like"/>
    <property type="match status" value="1"/>
</dbReference>
<feature type="repeat" description="WD" evidence="1">
    <location>
        <begin position="75"/>
        <end position="110"/>
    </location>
</feature>
<dbReference type="InterPro" id="IPR001680">
    <property type="entry name" value="WD40_rpt"/>
</dbReference>
<dbReference type="InterPro" id="IPR015943">
    <property type="entry name" value="WD40/YVTN_repeat-like_dom_sf"/>
</dbReference>
<protein>
    <submittedName>
        <fullName evidence="2">Uncharacterized protein</fullName>
    </submittedName>
</protein>
<evidence type="ECO:0000313" key="3">
    <source>
        <dbReference type="Proteomes" id="UP001457282"/>
    </source>
</evidence>
<dbReference type="PROSITE" id="PS50294">
    <property type="entry name" value="WD_REPEATS_REGION"/>
    <property type="match status" value="1"/>
</dbReference>
<dbReference type="Proteomes" id="UP001457282">
    <property type="component" value="Unassembled WGS sequence"/>
</dbReference>